<dbReference type="InterPro" id="IPR010296">
    <property type="entry name" value="DUF899_thioredox"/>
</dbReference>
<dbReference type="AlphaFoldDB" id="A0AAP2D8V2"/>
<sequence length="250" mass="29096">MHIHRSEPGPRVVSQEQWLAARRKYLEKEKELMRLQDELARQRRALPWVKVDKEYIFDGPHGKETLSQLFDGRSQLIIQHFMFGPGWEEGCVGCSFKADHADSANQHLMHHDVSFVSVSRATLPEIEAFKKRMGWKFKWVSSYESDFNFDFHVSFPKSDASGKVYYNYNMIPFESEELPGTSVFYKDDSGVVYHTYSSYGRGDESLVGAYAYLDMTPKGRDENGPNKDLTDWVRHHDKYETIMTKSNCCH</sequence>
<organism evidence="1 2">
    <name type="scientific">Dawidia soli</name>
    <dbReference type="NCBI Taxonomy" id="2782352"/>
    <lineage>
        <taxon>Bacteria</taxon>
        <taxon>Pseudomonadati</taxon>
        <taxon>Bacteroidota</taxon>
        <taxon>Cytophagia</taxon>
        <taxon>Cytophagales</taxon>
        <taxon>Chryseotaleaceae</taxon>
        <taxon>Dawidia</taxon>
    </lineage>
</organism>
<dbReference type="EMBL" id="JAHESC010000016">
    <property type="protein sequence ID" value="MBT1687374.1"/>
    <property type="molecule type" value="Genomic_DNA"/>
</dbReference>
<dbReference type="RefSeq" id="WP_254090605.1">
    <property type="nucleotide sequence ID" value="NZ_JAHESC010000016.1"/>
</dbReference>
<dbReference type="Proteomes" id="UP001319180">
    <property type="component" value="Unassembled WGS sequence"/>
</dbReference>
<dbReference type="Pfam" id="PF05988">
    <property type="entry name" value="DUF899"/>
    <property type="match status" value="1"/>
</dbReference>
<evidence type="ECO:0000313" key="2">
    <source>
        <dbReference type="Proteomes" id="UP001319180"/>
    </source>
</evidence>
<reference evidence="1 2" key="1">
    <citation type="submission" date="2021-05" db="EMBL/GenBank/DDBJ databases">
        <title>A Polyphasic approach of four new species of the genus Ohtaekwangia: Ohtaekwangia histidinii sp. nov., Ohtaekwangia cretensis sp. nov., Ohtaekwangia indiensis sp. nov., Ohtaekwangia reichenbachii sp. nov. from diverse environment.</title>
        <authorList>
            <person name="Octaviana S."/>
        </authorList>
    </citation>
    <scope>NUCLEOTIDE SEQUENCE [LARGE SCALE GENOMIC DNA]</scope>
    <source>
        <strain evidence="1 2">PWU37</strain>
    </source>
</reference>
<protein>
    <submittedName>
        <fullName evidence="1">Thioredoxin family protein</fullName>
    </submittedName>
</protein>
<gene>
    <name evidence="1" type="ORF">KK078_12455</name>
</gene>
<name>A0AAP2D8V2_9BACT</name>
<proteinExistence type="predicted"/>
<accession>A0AAP2D8V2</accession>
<keyword evidence="2" id="KW-1185">Reference proteome</keyword>
<comment type="caution">
    <text evidence="1">The sequence shown here is derived from an EMBL/GenBank/DDBJ whole genome shotgun (WGS) entry which is preliminary data.</text>
</comment>
<evidence type="ECO:0000313" key="1">
    <source>
        <dbReference type="EMBL" id="MBT1687374.1"/>
    </source>
</evidence>